<protein>
    <submittedName>
        <fullName evidence="2">Lipase</fullName>
    </submittedName>
</protein>
<dbReference type="InterPro" id="IPR029058">
    <property type="entry name" value="AB_hydrolase_fold"/>
</dbReference>
<dbReference type="Proteomes" id="UP001430360">
    <property type="component" value="Unassembled WGS sequence"/>
</dbReference>
<reference evidence="2" key="1">
    <citation type="submission" date="2021-12" db="EMBL/GenBank/DDBJ databases">
        <authorList>
            <person name="Ulrich A."/>
        </authorList>
    </citation>
    <scope>NUCLEOTIDE SEQUENCE</scope>
    <source>
        <strain evidence="2">A1P009</strain>
    </source>
</reference>
<feature type="compositionally biased region" description="Low complexity" evidence="1">
    <location>
        <begin position="377"/>
        <end position="398"/>
    </location>
</feature>
<evidence type="ECO:0000313" key="3">
    <source>
        <dbReference type="Proteomes" id="UP001430360"/>
    </source>
</evidence>
<name>A0ABS8UHC2_9GAMM</name>
<dbReference type="Gene3D" id="3.40.50.1820">
    <property type="entry name" value="alpha/beta hydrolase"/>
    <property type="match status" value="1"/>
</dbReference>
<gene>
    <name evidence="2" type="ORF">LTT95_14260</name>
</gene>
<dbReference type="SUPFAM" id="SSF53474">
    <property type="entry name" value="alpha/beta-Hydrolases"/>
    <property type="match status" value="1"/>
</dbReference>
<dbReference type="RefSeq" id="WP_232137282.1">
    <property type="nucleotide sequence ID" value="NZ_JAJQKU010000004.1"/>
</dbReference>
<comment type="caution">
    <text evidence="2">The sequence shown here is derived from an EMBL/GenBank/DDBJ whole genome shotgun (WGS) entry which is preliminary data.</text>
</comment>
<evidence type="ECO:0000256" key="1">
    <source>
        <dbReference type="SAM" id="MobiDB-lite"/>
    </source>
</evidence>
<sequence length="410" mass="44702">MSVPSQQYAGLANDSYEDRRVGVRSPPYNEHVTIEGVDYRIREHVNNARTGYQGTVYQRADTGEIVVAHRGTEQIWKDGVVADGSMVASRTNPQANDAIELTRRAIGYAEQSNKTPGRAALEVTVTGHSLGGTLAQVSAHHFDLRGETFNAYGAASLDRRIPEGGNRVLNHVMAADAVSSASPHYGQVRIYATEREMTVLRQSGYHEHRGRDFITPDFPLTAAGRSFGSHSMHNFLPVDGDGKPDRSILNDQAARTRANDNDRSIESYRSDIEARRVGATVISRGPGGLIRDGVDAIRGPLPAGEPARREEEQSQRGRDGRRASVDAPSDRGDVQLARNEGTTQQDYVSRLLDAAKSGNSESIRNATQDLQSSPSGQAWQQRADQEAQQLAQRDAAQQSGPTHQEAARQA</sequence>
<organism evidence="2 3">
    <name type="scientific">Luteimonas fraxinea</name>
    <dbReference type="NCBI Taxonomy" id="2901869"/>
    <lineage>
        <taxon>Bacteria</taxon>
        <taxon>Pseudomonadati</taxon>
        <taxon>Pseudomonadota</taxon>
        <taxon>Gammaproteobacteria</taxon>
        <taxon>Lysobacterales</taxon>
        <taxon>Lysobacteraceae</taxon>
        <taxon>Luteimonas</taxon>
    </lineage>
</organism>
<dbReference type="Pfam" id="PF26363">
    <property type="entry name" value="Phospholipase-like"/>
    <property type="match status" value="1"/>
</dbReference>
<dbReference type="EMBL" id="JAJQKU010000004">
    <property type="protein sequence ID" value="MCD9098104.1"/>
    <property type="molecule type" value="Genomic_DNA"/>
</dbReference>
<keyword evidence="3" id="KW-1185">Reference proteome</keyword>
<proteinExistence type="predicted"/>
<evidence type="ECO:0000313" key="2">
    <source>
        <dbReference type="EMBL" id="MCD9098104.1"/>
    </source>
</evidence>
<feature type="compositionally biased region" description="Polar residues" evidence="1">
    <location>
        <begin position="357"/>
        <end position="376"/>
    </location>
</feature>
<feature type="region of interest" description="Disordered" evidence="1">
    <location>
        <begin position="284"/>
        <end position="410"/>
    </location>
</feature>
<accession>A0ABS8UHC2</accession>
<reference evidence="2" key="2">
    <citation type="journal article" date="2022" name="Syst. Appl. Microbiol.">
        <title>Physiological and genomic characterisation of Luteimonas fraxinea sp. nov., a bacterial species associated with trees tolerant to ash dieback.</title>
        <authorList>
            <person name="Ulrich K."/>
            <person name="Becker R."/>
            <person name="Behrendt U."/>
            <person name="Kube M."/>
            <person name="Schneck V."/>
            <person name="Ulrich A."/>
        </authorList>
    </citation>
    <scope>NUCLEOTIDE SEQUENCE</scope>
    <source>
        <strain evidence="2">A1P009</strain>
    </source>
</reference>
<feature type="compositionally biased region" description="Basic and acidic residues" evidence="1">
    <location>
        <begin position="306"/>
        <end position="333"/>
    </location>
</feature>